<dbReference type="EMBL" id="ASXJ01000371">
    <property type="protein sequence ID" value="ERL99644.1"/>
    <property type="molecule type" value="Genomic_DNA"/>
</dbReference>
<dbReference type="InterPro" id="IPR032506">
    <property type="entry name" value="SGSH_C"/>
</dbReference>
<dbReference type="AlphaFoldDB" id="U4V0X5"/>
<gene>
    <name evidence="2" type="ORF">Q644_09940</name>
</gene>
<accession>U4V0X5</accession>
<feature type="domain" description="N-sulphoglucosamine sulphohydrolase C-terminal" evidence="1">
    <location>
        <begin position="4"/>
        <end position="108"/>
    </location>
</feature>
<sequence>MAGGGETPRACDGRSLLPFLAEGKPSDWRTELHYEFDFRDVFYDQPQNSVQLSQDDCSLCVIEDENYKYVHFAALPPLFFDLKADPHEFNNLAGDPAYAALVRDYAQKALSWRLSHADRTLTHYRSSPQGLTTRNH</sequence>
<name>U4V0X5_9HYPH</name>
<evidence type="ECO:0000259" key="1">
    <source>
        <dbReference type="Pfam" id="PF16347"/>
    </source>
</evidence>
<organism evidence="2 3">
    <name type="scientific">Brucella intermedia 229E</name>
    <dbReference type="NCBI Taxonomy" id="1337887"/>
    <lineage>
        <taxon>Bacteria</taxon>
        <taxon>Pseudomonadati</taxon>
        <taxon>Pseudomonadota</taxon>
        <taxon>Alphaproteobacteria</taxon>
        <taxon>Hyphomicrobiales</taxon>
        <taxon>Brucellaceae</taxon>
        <taxon>Brucella/Ochrobactrum group</taxon>
        <taxon>Brucella</taxon>
    </lineage>
</organism>
<evidence type="ECO:0000313" key="3">
    <source>
        <dbReference type="Proteomes" id="UP000016842"/>
    </source>
</evidence>
<dbReference type="Pfam" id="PF16347">
    <property type="entry name" value="SGSH_C"/>
    <property type="match status" value="1"/>
</dbReference>
<dbReference type="PATRIC" id="fig|1337887.3.peg.5461"/>
<dbReference type="Gene3D" id="6.10.250.3360">
    <property type="match status" value="1"/>
</dbReference>
<comment type="caution">
    <text evidence="2">The sequence shown here is derived from an EMBL/GenBank/DDBJ whole genome shotgun (WGS) entry which is preliminary data.</text>
</comment>
<evidence type="ECO:0000313" key="2">
    <source>
        <dbReference type="EMBL" id="ERL99644.1"/>
    </source>
</evidence>
<protein>
    <recommendedName>
        <fullName evidence="1">N-sulphoglucosamine sulphohydrolase C-terminal domain-containing protein</fullName>
    </recommendedName>
</protein>
<dbReference type="SUPFAM" id="SSF53649">
    <property type="entry name" value="Alkaline phosphatase-like"/>
    <property type="match status" value="1"/>
</dbReference>
<proteinExistence type="predicted"/>
<dbReference type="Gene3D" id="3.40.720.10">
    <property type="entry name" value="Alkaline Phosphatase, subunit A"/>
    <property type="match status" value="1"/>
</dbReference>
<dbReference type="Proteomes" id="UP000016842">
    <property type="component" value="Unassembled WGS sequence"/>
</dbReference>
<reference evidence="2 3" key="1">
    <citation type="journal article" date="2014" name="FEMS Microbiol. Lett.">
        <title>Genome sequencing analysis reveals virulence-related gene content of Ochrobactrum intermedium strain 229E, a urease-positive strain isolated from the human gastric niche.</title>
        <authorList>
            <person name="Kulkarni G.J."/>
            <person name="Shetty S."/>
            <person name="Dharne M.S."/>
            <person name="Shouche Y.S."/>
        </authorList>
    </citation>
    <scope>NUCLEOTIDE SEQUENCE [LARGE SCALE GENOMIC DNA]</scope>
    <source>
        <strain evidence="2 3">229E</strain>
    </source>
</reference>
<dbReference type="InterPro" id="IPR017850">
    <property type="entry name" value="Alkaline_phosphatase_core_sf"/>
</dbReference>